<dbReference type="EMBL" id="AMZH03023346">
    <property type="protein sequence ID" value="RRT36620.1"/>
    <property type="molecule type" value="Genomic_DNA"/>
</dbReference>
<accession>A0A426XB04</accession>
<feature type="region of interest" description="Disordered" evidence="1">
    <location>
        <begin position="33"/>
        <end position="57"/>
    </location>
</feature>
<name>A0A426XB04_ENSVE</name>
<comment type="caution">
    <text evidence="2">The sequence shown here is derived from an EMBL/GenBank/DDBJ whole genome shotgun (WGS) entry which is preliminary data.</text>
</comment>
<evidence type="ECO:0000256" key="1">
    <source>
        <dbReference type="SAM" id="MobiDB-lite"/>
    </source>
</evidence>
<gene>
    <name evidence="2" type="ORF">B296_00054521</name>
</gene>
<proteinExistence type="predicted"/>
<evidence type="ECO:0000313" key="2">
    <source>
        <dbReference type="EMBL" id="RRT36620.1"/>
    </source>
</evidence>
<feature type="compositionally biased region" description="Basic residues" evidence="1">
    <location>
        <begin position="45"/>
        <end position="55"/>
    </location>
</feature>
<reference evidence="2 3" key="1">
    <citation type="journal article" date="2014" name="Agronomy (Basel)">
        <title>A Draft Genome Sequence for Ensete ventricosum, the Drought-Tolerant Tree Against Hunger.</title>
        <authorList>
            <person name="Harrison J."/>
            <person name="Moore K.A."/>
            <person name="Paszkiewicz K."/>
            <person name="Jones T."/>
            <person name="Grant M."/>
            <person name="Ambacheew D."/>
            <person name="Muzemil S."/>
            <person name="Studholme D.J."/>
        </authorList>
    </citation>
    <scope>NUCLEOTIDE SEQUENCE [LARGE SCALE GENOMIC DNA]</scope>
</reference>
<protein>
    <submittedName>
        <fullName evidence="2">Uncharacterized protein</fullName>
    </submittedName>
</protein>
<sequence>MRLRERFAKRAVALRGSLGRDAATVGKMLLRFSREGEQSSNNTVGRRRSRGRKHQLSSTAIASTFWGDCCDKRRRRDGRRQVQQRWPAKMGSSCCCNKKGCDEGSEQRSGRGVNDGLERCCHLTAGKEKLIGMGVANGKCQWRNKRRRREWRWRRKRSRRVMVAIEGTTGSNCGSG</sequence>
<evidence type="ECO:0000313" key="3">
    <source>
        <dbReference type="Proteomes" id="UP000287651"/>
    </source>
</evidence>
<dbReference type="AlphaFoldDB" id="A0A426XB04"/>
<dbReference type="Proteomes" id="UP000287651">
    <property type="component" value="Unassembled WGS sequence"/>
</dbReference>
<organism evidence="2 3">
    <name type="scientific">Ensete ventricosum</name>
    <name type="common">Abyssinian banana</name>
    <name type="synonym">Musa ensete</name>
    <dbReference type="NCBI Taxonomy" id="4639"/>
    <lineage>
        <taxon>Eukaryota</taxon>
        <taxon>Viridiplantae</taxon>
        <taxon>Streptophyta</taxon>
        <taxon>Embryophyta</taxon>
        <taxon>Tracheophyta</taxon>
        <taxon>Spermatophyta</taxon>
        <taxon>Magnoliopsida</taxon>
        <taxon>Liliopsida</taxon>
        <taxon>Zingiberales</taxon>
        <taxon>Musaceae</taxon>
        <taxon>Ensete</taxon>
    </lineage>
</organism>